<proteinExistence type="predicted"/>
<evidence type="ECO:0008006" key="3">
    <source>
        <dbReference type="Google" id="ProtNLM"/>
    </source>
</evidence>
<accession>A0A2S0I8K8</accession>
<dbReference type="EMBL" id="CP023270">
    <property type="protein sequence ID" value="AVJ28352.1"/>
    <property type="molecule type" value="Genomic_DNA"/>
</dbReference>
<dbReference type="Proteomes" id="UP000239477">
    <property type="component" value="Chromosome"/>
</dbReference>
<name>A0A2S0I8K8_9BURK</name>
<dbReference type="Pfam" id="PF11162">
    <property type="entry name" value="DUF2946"/>
    <property type="match status" value="1"/>
</dbReference>
<dbReference type="AlphaFoldDB" id="A0A2S0I8K8"/>
<protein>
    <recommendedName>
        <fullName evidence="3">DUF2946 domain-containing protein</fullName>
    </recommendedName>
</protein>
<organism evidence="1 2">
    <name type="scientific">Achromobacter spanius</name>
    <dbReference type="NCBI Taxonomy" id="217203"/>
    <lineage>
        <taxon>Bacteria</taxon>
        <taxon>Pseudomonadati</taxon>
        <taxon>Pseudomonadota</taxon>
        <taxon>Betaproteobacteria</taxon>
        <taxon>Burkholderiales</taxon>
        <taxon>Alcaligenaceae</taxon>
        <taxon>Achromobacter</taxon>
    </lineage>
</organism>
<sequence>MSIHRDSAFQPRGLPWRLLVCLAMAAFVLRAFIPTGYMAGPSTTSLMLTLCEAGGTMNVTFDLPGEQDSKHVAGEACAFGALAAHVILPDTGLVPVLSARAAYAAPEIPVYRATPPLPALGPPLGSRAPPSLSS</sequence>
<reference evidence="1 2" key="1">
    <citation type="submission" date="2017-09" db="EMBL/GenBank/DDBJ databases">
        <title>Genomic, metabolic, and phenotypic characteristics of bacterial isolates from the natural microbiome of the model nematode Caenorhabditis elegans.</title>
        <authorList>
            <person name="Zimmermann J."/>
            <person name="Obeng N."/>
            <person name="Yang W."/>
            <person name="Obeng O."/>
            <person name="Kissoyan K."/>
            <person name="Pees B."/>
            <person name="Dirksen P."/>
            <person name="Hoppner M."/>
            <person name="Franke A."/>
            <person name="Rosenstiel P."/>
            <person name="Leippe M."/>
            <person name="Dierking K."/>
            <person name="Kaleta C."/>
            <person name="Schulenburg H."/>
        </authorList>
    </citation>
    <scope>NUCLEOTIDE SEQUENCE [LARGE SCALE GENOMIC DNA]</scope>
    <source>
        <strain evidence="1 2">MYb73</strain>
    </source>
</reference>
<keyword evidence="2" id="KW-1185">Reference proteome</keyword>
<dbReference type="RefSeq" id="WP_105239148.1">
    <property type="nucleotide sequence ID" value="NZ_CP023270.1"/>
</dbReference>
<dbReference type="InterPro" id="IPR021333">
    <property type="entry name" value="DUF2946"/>
</dbReference>
<gene>
    <name evidence="1" type="ORF">CLM73_15215</name>
</gene>
<evidence type="ECO:0000313" key="2">
    <source>
        <dbReference type="Proteomes" id="UP000239477"/>
    </source>
</evidence>
<evidence type="ECO:0000313" key="1">
    <source>
        <dbReference type="EMBL" id="AVJ28352.1"/>
    </source>
</evidence>
<dbReference type="OrthoDB" id="8667050at2"/>